<dbReference type="Proteomes" id="UP000593575">
    <property type="component" value="Unassembled WGS sequence"/>
</dbReference>
<evidence type="ECO:0000313" key="2">
    <source>
        <dbReference type="Proteomes" id="UP000593575"/>
    </source>
</evidence>
<keyword evidence="2" id="KW-1185">Reference proteome</keyword>
<evidence type="ECO:0000313" key="1">
    <source>
        <dbReference type="EMBL" id="MBA0841025.1"/>
    </source>
</evidence>
<accession>A0A7J9K3J2</accession>
<evidence type="ECO:0008006" key="3">
    <source>
        <dbReference type="Google" id="ProtNLM"/>
    </source>
</evidence>
<dbReference type="AlphaFoldDB" id="A0A7J9K3J2"/>
<sequence>MSNRSLTKHLSSLEWKPLENEIVRINFDAVFNHRHFRSAVGLVVRNDRGEVLVFKSVVENRIASSFAAEACTYAHAVMLGLKRKEEFHLERSVLFYTVALLRLGRQWERVLDCESQSCSTASDENVKMGMSKPTSLENLVIHKCKSRCLELDEAL</sequence>
<gene>
    <name evidence="1" type="ORF">Goarm_003543</name>
</gene>
<protein>
    <recommendedName>
        <fullName evidence="3">RNase H type-1 domain-containing protein</fullName>
    </recommendedName>
</protein>
<name>A0A7J9K3J2_9ROSI</name>
<proteinExistence type="predicted"/>
<organism evidence="1 2">
    <name type="scientific">Gossypium armourianum</name>
    <dbReference type="NCBI Taxonomy" id="34283"/>
    <lineage>
        <taxon>Eukaryota</taxon>
        <taxon>Viridiplantae</taxon>
        <taxon>Streptophyta</taxon>
        <taxon>Embryophyta</taxon>
        <taxon>Tracheophyta</taxon>
        <taxon>Spermatophyta</taxon>
        <taxon>Magnoliopsida</taxon>
        <taxon>eudicotyledons</taxon>
        <taxon>Gunneridae</taxon>
        <taxon>Pentapetalae</taxon>
        <taxon>rosids</taxon>
        <taxon>malvids</taxon>
        <taxon>Malvales</taxon>
        <taxon>Malvaceae</taxon>
        <taxon>Malvoideae</taxon>
        <taxon>Gossypium</taxon>
    </lineage>
</organism>
<reference evidence="1 2" key="1">
    <citation type="journal article" date="2019" name="Genome Biol. Evol.">
        <title>Insights into the evolution of the New World diploid cottons (Gossypium, subgenus Houzingenia) based on genome sequencing.</title>
        <authorList>
            <person name="Grover C.E."/>
            <person name="Arick M.A. 2nd"/>
            <person name="Thrash A."/>
            <person name="Conover J.L."/>
            <person name="Sanders W.S."/>
            <person name="Peterson D.G."/>
            <person name="Frelichowski J.E."/>
            <person name="Scheffler J.A."/>
            <person name="Scheffler B.E."/>
            <person name="Wendel J.F."/>
        </authorList>
    </citation>
    <scope>NUCLEOTIDE SEQUENCE [LARGE SCALE GENOMIC DNA]</scope>
    <source>
        <strain evidence="1">6</strain>
        <tissue evidence="1">Leaf</tissue>
    </source>
</reference>
<dbReference type="EMBL" id="JABFAE010000011">
    <property type="protein sequence ID" value="MBA0841025.1"/>
    <property type="molecule type" value="Genomic_DNA"/>
</dbReference>
<feature type="non-terminal residue" evidence="1">
    <location>
        <position position="1"/>
    </location>
</feature>
<comment type="caution">
    <text evidence="1">The sequence shown here is derived from an EMBL/GenBank/DDBJ whole genome shotgun (WGS) entry which is preliminary data.</text>
</comment>